<accession>A0A8S5N536</accession>
<protein>
    <submittedName>
        <fullName evidence="1">Uncharacterized protein</fullName>
    </submittedName>
</protein>
<sequence length="60" mass="7238">MDYLLGYTMEYIACYIMEYIDTMFFLAVEWGDRCSFYLKNGYKLQTQGGIMSRYCLLRML</sequence>
<name>A0A8S5N536_9CAUD</name>
<organism evidence="1">
    <name type="scientific">Myoviridae sp. ctO4916</name>
    <dbReference type="NCBI Taxonomy" id="2826645"/>
    <lineage>
        <taxon>Viruses</taxon>
        <taxon>Duplodnaviria</taxon>
        <taxon>Heunggongvirae</taxon>
        <taxon>Uroviricota</taxon>
        <taxon>Caudoviricetes</taxon>
    </lineage>
</organism>
<proteinExistence type="predicted"/>
<reference evidence="1" key="1">
    <citation type="journal article" date="2021" name="Proc. Natl. Acad. Sci. U.S.A.">
        <title>A Catalog of Tens of Thousands of Viruses from Human Metagenomes Reveals Hidden Associations with Chronic Diseases.</title>
        <authorList>
            <person name="Tisza M.J."/>
            <person name="Buck C.B."/>
        </authorList>
    </citation>
    <scope>NUCLEOTIDE SEQUENCE</scope>
    <source>
        <strain evidence="1">CtO4916</strain>
    </source>
</reference>
<dbReference type="EMBL" id="BK015062">
    <property type="protein sequence ID" value="DAD89504.1"/>
    <property type="molecule type" value="Genomic_DNA"/>
</dbReference>
<evidence type="ECO:0000313" key="1">
    <source>
        <dbReference type="EMBL" id="DAD89504.1"/>
    </source>
</evidence>